<evidence type="ECO:0000313" key="1">
    <source>
        <dbReference type="EMBL" id="ASN68334.1"/>
    </source>
</evidence>
<accession>A0A2H4J075</accession>
<name>A0A2H4J075_9CAUD</name>
<gene>
    <name evidence="1" type="ORF">10S11_72</name>
</gene>
<proteinExistence type="predicted"/>
<reference evidence="1" key="1">
    <citation type="submission" date="2017-06" db="EMBL/GenBank/DDBJ databases">
        <title>Novel phages from South African skin metaviromes.</title>
        <authorList>
            <person name="van Zyl L.J."/>
            <person name="Abrahams Y."/>
            <person name="Stander E.A."/>
            <person name="Kirby B.M."/>
            <person name="Clavaud C."/>
            <person name="Farcet C."/>
            <person name="Breton L."/>
            <person name="Trindade M.I."/>
        </authorList>
    </citation>
    <scope>NUCLEOTIDE SEQUENCE</scope>
</reference>
<dbReference type="EMBL" id="MF417875">
    <property type="protein sequence ID" value="ASN68334.1"/>
    <property type="molecule type" value="Genomic_DNA"/>
</dbReference>
<organism evidence="1">
    <name type="scientific">uncultured Caudovirales phage</name>
    <dbReference type="NCBI Taxonomy" id="2100421"/>
    <lineage>
        <taxon>Viruses</taxon>
        <taxon>Duplodnaviria</taxon>
        <taxon>Heunggongvirae</taxon>
        <taxon>Uroviricota</taxon>
        <taxon>Caudoviricetes</taxon>
        <taxon>Peduoviridae</taxon>
        <taxon>Maltschvirus</taxon>
        <taxon>Maltschvirus maltsch</taxon>
    </lineage>
</organism>
<protein>
    <submittedName>
        <fullName evidence="1">Uncharacterized protein</fullName>
    </submittedName>
</protein>
<sequence>MTNKEKAMMTYNAIKYRKRKKNQEATSFSIEHLDRILKRNYKGKKRIGC</sequence>